<dbReference type="PANTHER" id="PTHR43289:SF6">
    <property type="entry name" value="SERINE_THREONINE-PROTEIN KINASE NEKL-3"/>
    <property type="match status" value="1"/>
</dbReference>
<keyword evidence="3 8" id="KW-0418">Kinase</keyword>
<feature type="transmembrane region" description="Helical" evidence="6">
    <location>
        <begin position="297"/>
        <end position="318"/>
    </location>
</feature>
<feature type="domain" description="Protein kinase" evidence="7">
    <location>
        <begin position="16"/>
        <end position="280"/>
    </location>
</feature>
<dbReference type="GO" id="GO:0005524">
    <property type="term" value="F:ATP binding"/>
    <property type="evidence" value="ECO:0007669"/>
    <property type="project" value="UniProtKB-UniRule"/>
</dbReference>
<keyword evidence="6" id="KW-0812">Transmembrane</keyword>
<dbReference type="InterPro" id="IPR000719">
    <property type="entry name" value="Prot_kinase_dom"/>
</dbReference>
<dbReference type="SMART" id="SM00220">
    <property type="entry name" value="S_TKc"/>
    <property type="match status" value="1"/>
</dbReference>
<dbReference type="PROSITE" id="PS50011">
    <property type="entry name" value="PROTEIN_KINASE_DOM"/>
    <property type="match status" value="1"/>
</dbReference>
<dbReference type="SUPFAM" id="SSF56112">
    <property type="entry name" value="Protein kinase-like (PK-like)"/>
    <property type="match status" value="1"/>
</dbReference>
<dbReference type="Gene3D" id="3.30.200.20">
    <property type="entry name" value="Phosphorylase Kinase, domain 1"/>
    <property type="match status" value="1"/>
</dbReference>
<evidence type="ECO:0000256" key="4">
    <source>
        <dbReference type="ARBA" id="ARBA00022840"/>
    </source>
</evidence>
<dbReference type="PROSITE" id="PS00107">
    <property type="entry name" value="PROTEIN_KINASE_ATP"/>
    <property type="match status" value="1"/>
</dbReference>
<dbReference type="InterPro" id="IPR017441">
    <property type="entry name" value="Protein_kinase_ATP_BS"/>
</dbReference>
<keyword evidence="8" id="KW-0723">Serine/threonine-protein kinase</keyword>
<name>A0A956SG40_UNCEI</name>
<evidence type="ECO:0000313" key="9">
    <source>
        <dbReference type="Proteomes" id="UP000739538"/>
    </source>
</evidence>
<evidence type="ECO:0000256" key="2">
    <source>
        <dbReference type="ARBA" id="ARBA00022741"/>
    </source>
</evidence>
<dbReference type="Pfam" id="PF00069">
    <property type="entry name" value="Pkinase"/>
    <property type="match status" value="1"/>
</dbReference>
<dbReference type="AlphaFoldDB" id="A0A956SG40"/>
<keyword evidence="6" id="KW-1133">Transmembrane helix</keyword>
<keyword evidence="4 5" id="KW-0067">ATP-binding</keyword>
<dbReference type="InterPro" id="IPR013229">
    <property type="entry name" value="PEGA"/>
</dbReference>
<organism evidence="8 9">
    <name type="scientific">Eiseniibacteriota bacterium</name>
    <dbReference type="NCBI Taxonomy" id="2212470"/>
    <lineage>
        <taxon>Bacteria</taxon>
        <taxon>Candidatus Eiseniibacteriota</taxon>
    </lineage>
</organism>
<accession>A0A956SG40</accession>
<dbReference type="PANTHER" id="PTHR43289">
    <property type="entry name" value="MITOGEN-ACTIVATED PROTEIN KINASE KINASE KINASE 20-RELATED"/>
    <property type="match status" value="1"/>
</dbReference>
<evidence type="ECO:0000256" key="6">
    <source>
        <dbReference type="SAM" id="Phobius"/>
    </source>
</evidence>
<reference evidence="8" key="2">
    <citation type="journal article" date="2021" name="Microbiome">
        <title>Successional dynamics and alternative stable states in a saline activated sludge microbial community over 9 years.</title>
        <authorList>
            <person name="Wang Y."/>
            <person name="Ye J."/>
            <person name="Ju F."/>
            <person name="Liu L."/>
            <person name="Boyd J.A."/>
            <person name="Deng Y."/>
            <person name="Parks D.H."/>
            <person name="Jiang X."/>
            <person name="Yin X."/>
            <person name="Woodcroft B.J."/>
            <person name="Tyson G.W."/>
            <person name="Hugenholtz P."/>
            <person name="Polz M.F."/>
            <person name="Zhang T."/>
        </authorList>
    </citation>
    <scope>NUCLEOTIDE SEQUENCE</scope>
    <source>
        <strain evidence="8">HKST-UBA02</strain>
    </source>
</reference>
<dbReference type="EMBL" id="JAGQHS010000237">
    <property type="protein sequence ID" value="MCA9758961.1"/>
    <property type="molecule type" value="Genomic_DNA"/>
</dbReference>
<dbReference type="Gene3D" id="1.10.510.10">
    <property type="entry name" value="Transferase(Phosphotransferase) domain 1"/>
    <property type="match status" value="1"/>
</dbReference>
<feature type="binding site" evidence="5">
    <location>
        <position position="45"/>
    </location>
    <ligand>
        <name>ATP</name>
        <dbReference type="ChEBI" id="CHEBI:30616"/>
    </ligand>
</feature>
<dbReference type="Proteomes" id="UP000739538">
    <property type="component" value="Unassembled WGS sequence"/>
</dbReference>
<reference evidence="8" key="1">
    <citation type="submission" date="2020-04" db="EMBL/GenBank/DDBJ databases">
        <authorList>
            <person name="Zhang T."/>
        </authorList>
    </citation>
    <scope>NUCLEOTIDE SEQUENCE</scope>
    <source>
        <strain evidence="8">HKST-UBA02</strain>
    </source>
</reference>
<dbReference type="GO" id="GO:0004674">
    <property type="term" value="F:protein serine/threonine kinase activity"/>
    <property type="evidence" value="ECO:0007669"/>
    <property type="project" value="UniProtKB-KW"/>
</dbReference>
<proteinExistence type="predicted"/>
<gene>
    <name evidence="8" type="ORF">KDA27_24410</name>
</gene>
<protein>
    <submittedName>
        <fullName evidence="8">Serine/threonine protein kinase</fullName>
    </submittedName>
</protein>
<dbReference type="InterPro" id="IPR011009">
    <property type="entry name" value="Kinase-like_dom_sf"/>
</dbReference>
<dbReference type="Pfam" id="PF08308">
    <property type="entry name" value="PEGA"/>
    <property type="match status" value="2"/>
</dbReference>
<dbReference type="Gene3D" id="3.10.450.50">
    <property type="match status" value="1"/>
</dbReference>
<evidence type="ECO:0000256" key="5">
    <source>
        <dbReference type="PROSITE-ProRule" id="PRU10141"/>
    </source>
</evidence>
<keyword evidence="2 5" id="KW-0547">Nucleotide-binding</keyword>
<dbReference type="InterPro" id="IPR032710">
    <property type="entry name" value="NTF2-like_dom_sf"/>
</dbReference>
<evidence type="ECO:0000256" key="1">
    <source>
        <dbReference type="ARBA" id="ARBA00022679"/>
    </source>
</evidence>
<dbReference type="PROSITE" id="PS00108">
    <property type="entry name" value="PROTEIN_KINASE_ST"/>
    <property type="match status" value="1"/>
</dbReference>
<dbReference type="SUPFAM" id="SSF54427">
    <property type="entry name" value="NTF2-like"/>
    <property type="match status" value="1"/>
</dbReference>
<evidence type="ECO:0000259" key="7">
    <source>
        <dbReference type="PROSITE" id="PS50011"/>
    </source>
</evidence>
<sequence>MTAPKGLEGTVIAGRYEIVSPLGTGNFASVWKARQTDLGGEVAVKILEPGYGSDPDLVDDFIAQAKSYVAFRDDPRIATILDCGHDLDTGLNFVAMTLLDQTVESIAQSQGTLPPDRVYKVAEDVGAALRAIHHKGMVHGDIKGTNIMTVPGDDRFVLTDFVVGLPTSPDGTAPTIDMNRLANWAYASPEKIQATSRADLLPASDLYSLGVVLYRIATGRFPFESRFPQVVHDHLKATPPDPRSLQPNLPLGLSQLIMRCLEKDPADRFPDADEFLRAVSDARTVAPPPQLFGFPRMWILLAGASLLALLAFGFLLFWPRGLEVALRTMPEQATYRLYEGEMESRFDAIRTGETPADLRDLADGPYTVVVEQAGYFPKTQRFEVAKGMQPVVVVLDEQHELRVASDPAGADATLQALTGDRAKHLGGPTPADFSGLRSGPYELVLRLENYATAIETLEVGSGQTEFHALLNPGELLPLAVLSSPPGATVLIDGTAADVPTPCKINNLNIGTYLVAFEMDGYARFDTTFVLASDPGGDTLFVELERMEGTHEEVSDGATEFRRAERREDARAEERMDDLRTKVRNHVQRKEWVEADRALKALLESTPRTSETDAWRSQIDTNLAKERANRAENDEAARTGVRKTLRQYEAALEALDMGAFARLWVSLQPAEREKYERGMTDIVSQSIEITEGSLVLNGNRATVDFHEVRRIQPREGKPIPADRNRTMKLRRMSSGEWLIVSIQ</sequence>
<keyword evidence="6" id="KW-0472">Membrane</keyword>
<evidence type="ECO:0000313" key="8">
    <source>
        <dbReference type="EMBL" id="MCA9758961.1"/>
    </source>
</evidence>
<dbReference type="InterPro" id="IPR008271">
    <property type="entry name" value="Ser/Thr_kinase_AS"/>
</dbReference>
<dbReference type="CDD" id="cd14014">
    <property type="entry name" value="STKc_PknB_like"/>
    <property type="match status" value="1"/>
</dbReference>
<evidence type="ECO:0000256" key="3">
    <source>
        <dbReference type="ARBA" id="ARBA00022777"/>
    </source>
</evidence>
<keyword evidence="1" id="KW-0808">Transferase</keyword>
<comment type="caution">
    <text evidence="8">The sequence shown here is derived from an EMBL/GenBank/DDBJ whole genome shotgun (WGS) entry which is preliminary data.</text>
</comment>